<dbReference type="Pfam" id="PF02120">
    <property type="entry name" value="Flg_hook"/>
    <property type="match status" value="1"/>
</dbReference>
<dbReference type="RefSeq" id="WP_380863259.1">
    <property type="nucleotide sequence ID" value="NZ_JBHRXV010000011.1"/>
</dbReference>
<reference evidence="4" key="1">
    <citation type="journal article" date="2019" name="Int. J. Syst. Evol. Microbiol.">
        <title>The Global Catalogue of Microorganisms (GCM) 10K type strain sequencing project: providing services to taxonomists for standard genome sequencing and annotation.</title>
        <authorList>
            <consortium name="The Broad Institute Genomics Platform"/>
            <consortium name="The Broad Institute Genome Sequencing Center for Infectious Disease"/>
            <person name="Wu L."/>
            <person name="Ma J."/>
        </authorList>
    </citation>
    <scope>NUCLEOTIDE SEQUENCE [LARGE SCALE GENOMIC DNA]</scope>
    <source>
        <strain evidence="4">KCTC 42644</strain>
    </source>
</reference>
<feature type="region of interest" description="Disordered" evidence="1">
    <location>
        <begin position="87"/>
        <end position="120"/>
    </location>
</feature>
<evidence type="ECO:0000313" key="4">
    <source>
        <dbReference type="Proteomes" id="UP001595615"/>
    </source>
</evidence>
<keyword evidence="3" id="KW-0282">Flagellum</keyword>
<evidence type="ECO:0000256" key="1">
    <source>
        <dbReference type="SAM" id="MobiDB-lite"/>
    </source>
</evidence>
<keyword evidence="3" id="KW-0969">Cilium</keyword>
<accession>A0ABV7XFQ3</accession>
<dbReference type="InterPro" id="IPR021136">
    <property type="entry name" value="Flagellar_hook_control-like_C"/>
</dbReference>
<dbReference type="EMBL" id="JBHRXV010000011">
    <property type="protein sequence ID" value="MFC3714122.1"/>
    <property type="molecule type" value="Genomic_DNA"/>
</dbReference>
<keyword evidence="4" id="KW-1185">Reference proteome</keyword>
<dbReference type="Proteomes" id="UP001595615">
    <property type="component" value="Unassembled WGS sequence"/>
</dbReference>
<feature type="compositionally biased region" description="Basic and acidic residues" evidence="1">
    <location>
        <begin position="459"/>
        <end position="471"/>
    </location>
</feature>
<proteinExistence type="predicted"/>
<protein>
    <submittedName>
        <fullName evidence="3">Flagellar hook-length control protein FliK</fullName>
    </submittedName>
</protein>
<dbReference type="CDD" id="cd17470">
    <property type="entry name" value="T3SS_Flik_C"/>
    <property type="match status" value="1"/>
</dbReference>
<evidence type="ECO:0000259" key="2">
    <source>
        <dbReference type="Pfam" id="PF02120"/>
    </source>
</evidence>
<feature type="compositionally biased region" description="Polar residues" evidence="1">
    <location>
        <begin position="420"/>
        <end position="431"/>
    </location>
</feature>
<evidence type="ECO:0000313" key="3">
    <source>
        <dbReference type="EMBL" id="MFC3714122.1"/>
    </source>
</evidence>
<feature type="region of interest" description="Disordered" evidence="1">
    <location>
        <begin position="417"/>
        <end position="471"/>
    </location>
</feature>
<name>A0ABV7XFQ3_9SPHN</name>
<feature type="region of interest" description="Disordered" evidence="1">
    <location>
        <begin position="239"/>
        <end position="273"/>
    </location>
</feature>
<gene>
    <name evidence="3" type="ORF">ACFOMD_16240</name>
</gene>
<feature type="domain" description="Flagellar hook-length control protein-like C-terminal" evidence="2">
    <location>
        <begin position="348"/>
        <end position="424"/>
    </location>
</feature>
<sequence>MDVSALNLATLGLAPDDGAVALPGGAPAGDAFAKLLSGLGLTAAPAVAGELIPAEGLAETIEATPPVDPALVVPGVALLRTAAKAAKATPAEDAPQPKAAPKGEAAETAEAADTPTPDSLGLPPLLAALVAPTLSQAAAKPVETPLVTPPPTAAPPTAALAAQPAVIPALLAGDPAPAEQPALDAPVAIATPKVDAALAPVVETPVKAPLAANVEVVPTPVVAEKQVAEAAIPQTLAAPRSLPSTAGRAPAAPPNVEAASSEPVSLADRPLPTPLPTPTPMPLAPVVVPPVADLAAVVTAPTLANDLSALGSTAQPQVAQADLAVERQLEIARDGAWLDQLTKDIVRTASAEGNLRFRLNPENLGSLHVEVTQGQNGASVRLTADTEAARTIIADARPQLIAEAKAQGLRIAETHVDLSGQGQNNQAHSQAGQGGNRGRDVPAQEYLTSWKPESAEEDATPKQRSAAERYA</sequence>
<keyword evidence="3" id="KW-0966">Cell projection</keyword>
<comment type="caution">
    <text evidence="3">The sequence shown here is derived from an EMBL/GenBank/DDBJ whole genome shotgun (WGS) entry which is preliminary data.</text>
</comment>
<organism evidence="3 4">
    <name type="scientific">Sphingoaurantiacus capsulatus</name>
    <dbReference type="NCBI Taxonomy" id="1771310"/>
    <lineage>
        <taxon>Bacteria</taxon>
        <taxon>Pseudomonadati</taxon>
        <taxon>Pseudomonadota</taxon>
        <taxon>Alphaproteobacteria</taxon>
        <taxon>Sphingomonadales</taxon>
        <taxon>Sphingosinicellaceae</taxon>
        <taxon>Sphingoaurantiacus</taxon>
    </lineage>
</organism>
<dbReference type="InterPro" id="IPR038610">
    <property type="entry name" value="FliK-like_C_sf"/>
</dbReference>
<dbReference type="Gene3D" id="3.30.750.140">
    <property type="match status" value="1"/>
</dbReference>